<keyword evidence="2" id="KW-1185">Reference proteome</keyword>
<organism evidence="1 2">
    <name type="scientific">Dentiscutata heterogama</name>
    <dbReference type="NCBI Taxonomy" id="1316150"/>
    <lineage>
        <taxon>Eukaryota</taxon>
        <taxon>Fungi</taxon>
        <taxon>Fungi incertae sedis</taxon>
        <taxon>Mucoromycota</taxon>
        <taxon>Glomeromycotina</taxon>
        <taxon>Glomeromycetes</taxon>
        <taxon>Diversisporales</taxon>
        <taxon>Gigasporaceae</taxon>
        <taxon>Dentiscutata</taxon>
    </lineage>
</organism>
<dbReference type="EMBL" id="CAJVPU010007986">
    <property type="protein sequence ID" value="CAG8579019.1"/>
    <property type="molecule type" value="Genomic_DNA"/>
</dbReference>
<reference evidence="1" key="1">
    <citation type="submission" date="2021-06" db="EMBL/GenBank/DDBJ databases">
        <authorList>
            <person name="Kallberg Y."/>
            <person name="Tangrot J."/>
            <person name="Rosling A."/>
        </authorList>
    </citation>
    <scope>NUCLEOTIDE SEQUENCE</scope>
    <source>
        <strain evidence="1">IL203A</strain>
    </source>
</reference>
<protein>
    <submittedName>
        <fullName evidence="1">9235_t:CDS:1</fullName>
    </submittedName>
</protein>
<accession>A0ACA9MAQ9</accession>
<dbReference type="Proteomes" id="UP000789702">
    <property type="component" value="Unassembled WGS sequence"/>
</dbReference>
<evidence type="ECO:0000313" key="2">
    <source>
        <dbReference type="Proteomes" id="UP000789702"/>
    </source>
</evidence>
<proteinExistence type="predicted"/>
<comment type="caution">
    <text evidence="1">The sequence shown here is derived from an EMBL/GenBank/DDBJ whole genome shotgun (WGS) entry which is preliminary data.</text>
</comment>
<sequence length="49" mass="5400">MANAGQDTNGSQIENVEKGSNDRPKEDVTIVDCGEIDIQENEQPLRVEL</sequence>
<gene>
    <name evidence="1" type="ORF">DHETER_LOCUS6387</name>
</gene>
<name>A0ACA9MAQ9_9GLOM</name>
<evidence type="ECO:0000313" key="1">
    <source>
        <dbReference type="EMBL" id="CAG8579019.1"/>
    </source>
</evidence>